<dbReference type="InterPro" id="IPR025669">
    <property type="entry name" value="AAA_dom"/>
</dbReference>
<protein>
    <submittedName>
        <fullName evidence="2">Cobyrinic acid a,c-diamide synthase</fullName>
    </submittedName>
</protein>
<dbReference type="InterPro" id="IPR050678">
    <property type="entry name" value="DNA_Partitioning_ATPase"/>
</dbReference>
<proteinExistence type="predicted"/>
<dbReference type="PANTHER" id="PTHR13696:SF52">
    <property type="entry name" value="PARA FAMILY PROTEIN CT_582"/>
    <property type="match status" value="1"/>
</dbReference>
<dbReference type="Proteomes" id="UP000050823">
    <property type="component" value="Unassembled WGS sequence"/>
</dbReference>
<dbReference type="PANTHER" id="PTHR13696">
    <property type="entry name" value="P-LOOP CONTAINING NUCLEOSIDE TRIPHOSPHATE HYDROLASE"/>
    <property type="match status" value="1"/>
</dbReference>
<dbReference type="AlphaFoldDB" id="A0AA89I7N5"/>
<dbReference type="CDD" id="cd02042">
    <property type="entry name" value="ParAB_family"/>
    <property type="match status" value="1"/>
</dbReference>
<organism evidence="2 3">
    <name type="scientific">Latilactobacillus graminis DSM 20719</name>
    <dbReference type="NCBI Taxonomy" id="1423752"/>
    <lineage>
        <taxon>Bacteria</taxon>
        <taxon>Bacillati</taxon>
        <taxon>Bacillota</taxon>
        <taxon>Bacilli</taxon>
        <taxon>Lactobacillales</taxon>
        <taxon>Lactobacillaceae</taxon>
        <taxon>Latilactobacillus</taxon>
    </lineage>
</organism>
<evidence type="ECO:0000313" key="2">
    <source>
        <dbReference type="EMBL" id="KRM22684.1"/>
    </source>
</evidence>
<evidence type="ECO:0000259" key="1">
    <source>
        <dbReference type="Pfam" id="PF13614"/>
    </source>
</evidence>
<dbReference type="RefSeq" id="WP_057908182.1">
    <property type="nucleotide sequence ID" value="NZ_AYZB01000032.1"/>
</dbReference>
<sequence>MYTITTGNFKGGVGKTTNAVMIAYTLYKSGKNVLLVDLDPQANATDMILNTMSTVYQDKPIFNESLAVALKKGNLENAIIKVKDNFDLLPSYEDLQSYEGFLYSNFDTDREQDFYFSQLLDKLKPKYDYIILDVPPQMNKFTDSALVSSDYVIVILQTQERALKGAEKYIDHLLQLQDDYDVNVDLLGILPVLQQNGSELDLDVVSDAMESFGEENIFKNRVKTMARLKRFDRTGITDNPKDVNDRKVHKIYQTVTNELIERINLLEENKND</sequence>
<feature type="domain" description="AAA" evidence="1">
    <location>
        <begin position="3"/>
        <end position="181"/>
    </location>
</feature>
<accession>A0AA89I7N5</accession>
<dbReference type="InterPro" id="IPR027417">
    <property type="entry name" value="P-loop_NTPase"/>
</dbReference>
<dbReference type="Pfam" id="PF13614">
    <property type="entry name" value="AAA_31"/>
    <property type="match status" value="1"/>
</dbReference>
<gene>
    <name evidence="2" type="ORF">FC90_GL000784</name>
</gene>
<dbReference type="EMBL" id="AYZB01000032">
    <property type="protein sequence ID" value="KRM22684.1"/>
    <property type="molecule type" value="Genomic_DNA"/>
</dbReference>
<reference evidence="2 3" key="1">
    <citation type="journal article" date="2015" name="Genome Announc.">
        <title>Expanding the biotechnology potential of lactobacilli through comparative genomics of 213 strains and associated genera.</title>
        <authorList>
            <person name="Sun Z."/>
            <person name="Harris H.M."/>
            <person name="McCann A."/>
            <person name="Guo C."/>
            <person name="Argimon S."/>
            <person name="Zhang W."/>
            <person name="Yang X."/>
            <person name="Jeffery I.B."/>
            <person name="Cooney J.C."/>
            <person name="Kagawa T.F."/>
            <person name="Liu W."/>
            <person name="Song Y."/>
            <person name="Salvetti E."/>
            <person name="Wrobel A."/>
            <person name="Rasinkangas P."/>
            <person name="Parkhill J."/>
            <person name="Rea M.C."/>
            <person name="O'Sullivan O."/>
            <person name="Ritari J."/>
            <person name="Douillard F.P."/>
            <person name="Paul Ross R."/>
            <person name="Yang R."/>
            <person name="Briner A.E."/>
            <person name="Felis G.E."/>
            <person name="de Vos W.M."/>
            <person name="Barrangou R."/>
            <person name="Klaenhammer T.R."/>
            <person name="Caufield P.W."/>
            <person name="Cui Y."/>
            <person name="Zhang H."/>
            <person name="O'Toole P.W."/>
        </authorList>
    </citation>
    <scope>NUCLEOTIDE SEQUENCE [LARGE SCALE GENOMIC DNA]</scope>
    <source>
        <strain evidence="2 3">DSM 20719</strain>
    </source>
</reference>
<comment type="caution">
    <text evidence="2">The sequence shown here is derived from an EMBL/GenBank/DDBJ whole genome shotgun (WGS) entry which is preliminary data.</text>
</comment>
<name>A0AA89I7N5_9LACO</name>
<dbReference type="Gene3D" id="3.40.50.300">
    <property type="entry name" value="P-loop containing nucleotide triphosphate hydrolases"/>
    <property type="match status" value="1"/>
</dbReference>
<evidence type="ECO:0000313" key="3">
    <source>
        <dbReference type="Proteomes" id="UP000050823"/>
    </source>
</evidence>
<dbReference type="SUPFAM" id="SSF52540">
    <property type="entry name" value="P-loop containing nucleoside triphosphate hydrolases"/>
    <property type="match status" value="1"/>
</dbReference>